<dbReference type="AlphaFoldDB" id="A0A0U0QNH6"/>
<evidence type="ECO:0000313" key="3">
    <source>
        <dbReference type="EMBL" id="COV40436.1"/>
    </source>
</evidence>
<accession>A0A0U0QNH6</accession>
<feature type="compositionally biased region" description="Low complexity" evidence="1">
    <location>
        <begin position="137"/>
        <end position="155"/>
    </location>
</feature>
<feature type="compositionally biased region" description="Low complexity" evidence="1">
    <location>
        <begin position="26"/>
        <end position="37"/>
    </location>
</feature>
<evidence type="ECO:0000313" key="6">
    <source>
        <dbReference type="Proteomes" id="UP000039021"/>
    </source>
</evidence>
<evidence type="ECO:0000313" key="5">
    <source>
        <dbReference type="Proteomes" id="UP000038802"/>
    </source>
</evidence>
<feature type="region of interest" description="Disordered" evidence="1">
    <location>
        <begin position="137"/>
        <end position="164"/>
    </location>
</feature>
<sequence length="164" mass="17365">MPGDLRITRPTDCTTSTMELRGFRNSTASSAGTSTPSERQRALDRMRHSSSATTPLSQASCSLRTSALNVPSTWRTEHARPGPSSTNSRYASTTFGNSSATCLDVLMSLANATARRIGGSPATMPVPDRLARPFQQPTILEASSSISSPETPESSCCNRGAITP</sequence>
<evidence type="ECO:0000313" key="4">
    <source>
        <dbReference type="EMBL" id="COW84758.1"/>
    </source>
</evidence>
<dbReference type="Proteomes" id="UP000038802">
    <property type="component" value="Unassembled WGS sequence"/>
</dbReference>
<dbReference type="Proteomes" id="UP000044938">
    <property type="component" value="Unassembled WGS sequence"/>
</dbReference>
<name>A0A0U0QNH6_MYCTX</name>
<feature type="compositionally biased region" description="Polar residues" evidence="1">
    <location>
        <begin position="49"/>
        <end position="74"/>
    </location>
</feature>
<feature type="compositionally biased region" description="Polar residues" evidence="1">
    <location>
        <begin position="83"/>
        <end position="93"/>
    </location>
</feature>
<feature type="region of interest" description="Disordered" evidence="1">
    <location>
        <begin position="1"/>
        <end position="93"/>
    </location>
</feature>
<gene>
    <name evidence="2" type="ORF">ERS007703_00746</name>
    <name evidence="3" type="ORF">ERS007720_00142</name>
    <name evidence="4" type="ORF">ERS007739_00194</name>
</gene>
<protein>
    <submittedName>
        <fullName evidence="2">Uncharacterized protein</fullName>
    </submittedName>
</protein>
<proteinExistence type="predicted"/>
<organism evidence="2 5">
    <name type="scientific">Mycobacterium tuberculosis</name>
    <dbReference type="NCBI Taxonomy" id="1773"/>
    <lineage>
        <taxon>Bacteria</taxon>
        <taxon>Bacillati</taxon>
        <taxon>Actinomycetota</taxon>
        <taxon>Actinomycetes</taxon>
        <taxon>Mycobacteriales</taxon>
        <taxon>Mycobacteriaceae</taxon>
        <taxon>Mycobacterium</taxon>
        <taxon>Mycobacterium tuberculosis complex</taxon>
    </lineage>
</organism>
<evidence type="ECO:0000313" key="2">
    <source>
        <dbReference type="EMBL" id="COV18050.1"/>
    </source>
</evidence>
<reference evidence="2" key="2">
    <citation type="submission" date="2015-03" db="EMBL/GenBank/DDBJ databases">
        <authorList>
            <person name="Murphy D."/>
        </authorList>
    </citation>
    <scope>NUCLEOTIDE SEQUENCE [LARGE SCALE GENOMIC DNA]</scope>
    <source>
        <strain evidence="2">K00500041</strain>
    </source>
</reference>
<dbReference type="EMBL" id="CSAE01000049">
    <property type="protein sequence ID" value="COV18050.1"/>
    <property type="molecule type" value="Genomic_DNA"/>
</dbReference>
<reference evidence="5 6" key="1">
    <citation type="submission" date="2015-03" db="EMBL/GenBank/DDBJ databases">
        <authorList>
            <consortium name="Pathogen Informatics"/>
        </authorList>
    </citation>
    <scope>NUCLEOTIDE SEQUENCE [LARGE SCALE GENOMIC DNA]</scope>
    <source>
        <strain evidence="5">K00500041</strain>
        <strain evidence="3 7">M09401471</strain>
        <strain evidence="6">N09902308</strain>
    </source>
</reference>
<dbReference type="EMBL" id="CSBK01000047">
    <property type="protein sequence ID" value="COW84758.1"/>
    <property type="molecule type" value="Genomic_DNA"/>
</dbReference>
<feature type="compositionally biased region" description="Basic and acidic residues" evidence="1">
    <location>
        <begin position="38"/>
        <end position="47"/>
    </location>
</feature>
<reference evidence="4" key="3">
    <citation type="submission" date="2015-03" db="EMBL/GenBank/DDBJ databases">
        <authorList>
            <consortium name="Pathogen Informatics"/>
            <person name="Murphy D."/>
        </authorList>
    </citation>
    <scope>NUCLEOTIDE SEQUENCE</scope>
    <source>
        <strain evidence="4">N09902308</strain>
    </source>
</reference>
<dbReference type="Proteomes" id="UP000039021">
    <property type="component" value="Unassembled WGS sequence"/>
</dbReference>
<dbReference type="EMBL" id="CSAJ01000008">
    <property type="protein sequence ID" value="COV40436.1"/>
    <property type="molecule type" value="Genomic_DNA"/>
</dbReference>
<evidence type="ECO:0000256" key="1">
    <source>
        <dbReference type="SAM" id="MobiDB-lite"/>
    </source>
</evidence>
<evidence type="ECO:0000313" key="7">
    <source>
        <dbReference type="Proteomes" id="UP000044938"/>
    </source>
</evidence>